<protein>
    <recommendedName>
        <fullName evidence="3">PAP/OAS1 substrate-binding-related domain-containing protein</fullName>
    </recommendedName>
</protein>
<evidence type="ECO:0000313" key="5">
    <source>
        <dbReference type="Proteomes" id="UP001168877"/>
    </source>
</evidence>
<feature type="compositionally biased region" description="Polar residues" evidence="1">
    <location>
        <begin position="281"/>
        <end position="290"/>
    </location>
</feature>
<keyword evidence="2" id="KW-0812">Transmembrane</keyword>
<dbReference type="AlphaFoldDB" id="A0AA39SV33"/>
<dbReference type="InterPro" id="IPR058921">
    <property type="entry name" value="PAP/OAS1-rel"/>
</dbReference>
<dbReference type="PANTHER" id="PTHR45979">
    <property type="entry name" value="PAP/OAS1 SUBSTRATE-BINDING DOMAIN SUPERFAMILY"/>
    <property type="match status" value="1"/>
</dbReference>
<keyword evidence="2" id="KW-0472">Membrane</keyword>
<dbReference type="PANTHER" id="PTHR45979:SF30">
    <property type="entry name" value="NUCLEOTIDYLTRANSFERASE"/>
    <property type="match status" value="1"/>
</dbReference>
<gene>
    <name evidence="4" type="ORF">LWI29_021891</name>
</gene>
<feature type="compositionally biased region" description="Basic and acidic residues" evidence="1">
    <location>
        <begin position="365"/>
        <end position="381"/>
    </location>
</feature>
<keyword evidence="5" id="KW-1185">Reference proteome</keyword>
<proteinExistence type="predicted"/>
<feature type="transmembrane region" description="Helical" evidence="2">
    <location>
        <begin position="21"/>
        <end position="40"/>
    </location>
</feature>
<organism evidence="4 5">
    <name type="scientific">Acer saccharum</name>
    <name type="common">Sugar maple</name>
    <dbReference type="NCBI Taxonomy" id="4024"/>
    <lineage>
        <taxon>Eukaryota</taxon>
        <taxon>Viridiplantae</taxon>
        <taxon>Streptophyta</taxon>
        <taxon>Embryophyta</taxon>
        <taxon>Tracheophyta</taxon>
        <taxon>Spermatophyta</taxon>
        <taxon>Magnoliopsida</taxon>
        <taxon>eudicotyledons</taxon>
        <taxon>Gunneridae</taxon>
        <taxon>Pentapetalae</taxon>
        <taxon>rosids</taxon>
        <taxon>malvids</taxon>
        <taxon>Sapindales</taxon>
        <taxon>Sapindaceae</taxon>
        <taxon>Hippocastanoideae</taxon>
        <taxon>Acereae</taxon>
        <taxon>Acer</taxon>
    </lineage>
</organism>
<accession>A0AA39SV33</accession>
<reference evidence="4" key="2">
    <citation type="submission" date="2023-06" db="EMBL/GenBank/DDBJ databases">
        <authorList>
            <person name="Swenson N.G."/>
            <person name="Wegrzyn J.L."/>
            <person name="Mcevoy S.L."/>
        </authorList>
    </citation>
    <scope>NUCLEOTIDE SEQUENCE</scope>
    <source>
        <strain evidence="4">NS2018</strain>
        <tissue evidence="4">Leaf</tissue>
    </source>
</reference>
<feature type="compositionally biased region" description="Low complexity" evidence="1">
    <location>
        <begin position="403"/>
        <end position="416"/>
    </location>
</feature>
<feature type="domain" description="PAP/OAS1 substrate-binding-related" evidence="3">
    <location>
        <begin position="149"/>
        <end position="249"/>
    </location>
</feature>
<keyword evidence="2" id="KW-1133">Transmembrane helix</keyword>
<sequence>MTAGPSSPILYGLIRNEDQNVASLSFGFLMSSEFFLIFFIPQVLAYGSVPLQTYLPDGEIDLTAFSKNQDLKWYDILKEVLENEIERENAEFCVKDVEIIPAKCPEVQFLTWLLVCVVPYDSVYGISCFNNNHKECFVIIEYDYCILYTTVDPPRRDGGELLLSESVYACITAYTVLPLGQRNPDFKLKWFNIIDPLLWNNNLGISVSIDNSSRILGAFSDGARQLAKLLDCPEENPIAEVDRFFRNTWDRYGKGSRLGSSSPEIDGSYSFRNNVSNTSFEVKENSTGSDPNAVVKCASHAPHGVPSQHGKQSLTQISRTGNVSPVFHADSQEVFTNITSSMSSDQNNGLQNISSCENSQTDMGRSSRSDSLRNEEHDRNLYGRPHSNSELMDVSAEVPSRQRSNNSIRGNLGRNGRRNLGTRVTARFLTVLTEDRFGIAASIGILQDFCQYFLVEVLTLELL</sequence>
<dbReference type="EMBL" id="JAUESC010000004">
    <property type="protein sequence ID" value="KAK0597108.1"/>
    <property type="molecule type" value="Genomic_DNA"/>
</dbReference>
<evidence type="ECO:0000313" key="4">
    <source>
        <dbReference type="EMBL" id="KAK0597108.1"/>
    </source>
</evidence>
<dbReference type="Pfam" id="PF26180">
    <property type="entry name" value="PAP-OAS1"/>
    <property type="match status" value="1"/>
</dbReference>
<evidence type="ECO:0000256" key="2">
    <source>
        <dbReference type="SAM" id="Phobius"/>
    </source>
</evidence>
<feature type="region of interest" description="Disordered" evidence="1">
    <location>
        <begin position="281"/>
        <end position="314"/>
    </location>
</feature>
<comment type="caution">
    <text evidence="4">The sequence shown here is derived from an EMBL/GenBank/DDBJ whole genome shotgun (WGS) entry which is preliminary data.</text>
</comment>
<feature type="region of interest" description="Disordered" evidence="1">
    <location>
        <begin position="341"/>
        <end position="416"/>
    </location>
</feature>
<evidence type="ECO:0000259" key="3">
    <source>
        <dbReference type="Pfam" id="PF26180"/>
    </source>
</evidence>
<reference evidence="4" key="1">
    <citation type="journal article" date="2022" name="Plant J.">
        <title>Strategies of tolerance reflected in two North American maple genomes.</title>
        <authorList>
            <person name="McEvoy S.L."/>
            <person name="Sezen U.U."/>
            <person name="Trouern-Trend A."/>
            <person name="McMahon S.M."/>
            <person name="Schaberg P.G."/>
            <person name="Yang J."/>
            <person name="Wegrzyn J.L."/>
            <person name="Swenson N.G."/>
        </authorList>
    </citation>
    <scope>NUCLEOTIDE SEQUENCE</scope>
    <source>
        <strain evidence="4">NS2018</strain>
    </source>
</reference>
<feature type="compositionally biased region" description="Polar residues" evidence="1">
    <location>
        <begin position="341"/>
        <end position="364"/>
    </location>
</feature>
<evidence type="ECO:0000256" key="1">
    <source>
        <dbReference type="SAM" id="MobiDB-lite"/>
    </source>
</evidence>
<name>A0AA39SV33_ACESA</name>
<dbReference type="Proteomes" id="UP001168877">
    <property type="component" value="Unassembled WGS sequence"/>
</dbReference>
<dbReference type="InterPro" id="IPR058920">
    <property type="entry name" value="PAP-OAS1-bd-rel"/>
</dbReference>